<sequence>MFKYVLTFCRRNPVAVIRDVEPVTAVYLPDGYCDIFSTVEGFLSAKMYQLLWLLLLGLYVA</sequence>
<dbReference type="PATRIC" id="fig|1227453.3.peg.4098"/>
<evidence type="ECO:0000313" key="2">
    <source>
        <dbReference type="Proteomes" id="UP000011524"/>
    </source>
</evidence>
<keyword evidence="2" id="KW-1185">Reference proteome</keyword>
<proteinExistence type="predicted"/>
<reference evidence="1 2" key="1">
    <citation type="journal article" date="2014" name="PLoS Genet.">
        <title>Phylogenetically driven sequencing of extremely halophilic archaea reveals strategies for static and dynamic osmo-response.</title>
        <authorList>
            <person name="Becker E.A."/>
            <person name="Seitzer P.M."/>
            <person name="Tritt A."/>
            <person name="Larsen D."/>
            <person name="Krusor M."/>
            <person name="Yao A.I."/>
            <person name="Wu D."/>
            <person name="Madern D."/>
            <person name="Eisen J.A."/>
            <person name="Darling A.E."/>
            <person name="Facciotti M.T."/>
        </authorList>
    </citation>
    <scope>NUCLEOTIDE SEQUENCE [LARGE SCALE GENOMIC DNA]</scope>
    <source>
        <strain evidence="2">ATCC 49778 / DSM 6131 / JCM 7785 / NBRC 101032 / NCIMB 13157 / TR-1</strain>
    </source>
</reference>
<dbReference type="EMBL" id="AOLY01000046">
    <property type="protein sequence ID" value="EMA27074.1"/>
    <property type="molecule type" value="Genomic_DNA"/>
</dbReference>
<dbReference type="Proteomes" id="UP000011524">
    <property type="component" value="Unassembled WGS sequence"/>
</dbReference>
<accession>M0L3R8</accession>
<dbReference type="AlphaFoldDB" id="M0L3R8"/>
<evidence type="ECO:0000313" key="1">
    <source>
        <dbReference type="EMBL" id="EMA27074.1"/>
    </source>
</evidence>
<comment type="caution">
    <text evidence="1">The sequence shown here is derived from an EMBL/GenBank/DDBJ whole genome shotgun (WGS) entry which is preliminary data.</text>
</comment>
<name>M0L3R8_HALJT</name>
<organism evidence="1 2">
    <name type="scientific">Haloarcula japonica (strain ATCC 49778 / DSM 6131 / JCM 7785 / NBRC 101032 / NCIMB 13157 / TR-1)</name>
    <dbReference type="NCBI Taxonomy" id="1227453"/>
    <lineage>
        <taxon>Archaea</taxon>
        <taxon>Methanobacteriati</taxon>
        <taxon>Methanobacteriota</taxon>
        <taxon>Stenosarchaea group</taxon>
        <taxon>Halobacteria</taxon>
        <taxon>Halobacteriales</taxon>
        <taxon>Haloarculaceae</taxon>
        <taxon>Haloarcula</taxon>
    </lineage>
</organism>
<gene>
    <name evidence="1" type="ORF">C444_20866</name>
</gene>
<protein>
    <submittedName>
        <fullName evidence="1">Uncharacterized protein</fullName>
    </submittedName>
</protein>